<evidence type="ECO:0000256" key="3">
    <source>
        <dbReference type="ARBA" id="ARBA00023014"/>
    </source>
</evidence>
<evidence type="ECO:0000256" key="2">
    <source>
        <dbReference type="ARBA" id="ARBA00023004"/>
    </source>
</evidence>
<dbReference type="Proteomes" id="UP000716004">
    <property type="component" value="Unassembled WGS sequence"/>
</dbReference>
<dbReference type="EMBL" id="JAGVSJ010000049">
    <property type="protein sequence ID" value="MBX8632678.1"/>
    <property type="molecule type" value="Genomic_DNA"/>
</dbReference>
<accession>A0A8J7YU18</accession>
<dbReference type="SUPFAM" id="SSF53732">
    <property type="entry name" value="Aconitase iron-sulfur domain"/>
    <property type="match status" value="1"/>
</dbReference>
<dbReference type="PANTHER" id="PTHR11670">
    <property type="entry name" value="ACONITASE/IRON-RESPONSIVE ELEMENT FAMILY MEMBER"/>
    <property type="match status" value="1"/>
</dbReference>
<evidence type="ECO:0000313" key="6">
    <source>
        <dbReference type="Proteomes" id="UP000716004"/>
    </source>
</evidence>
<dbReference type="InterPro" id="IPR006249">
    <property type="entry name" value="Aconitase/IRP2"/>
</dbReference>
<keyword evidence="5" id="KW-0456">Lyase</keyword>
<comment type="caution">
    <text evidence="5">The sequence shown here is derived from an EMBL/GenBank/DDBJ whole genome shotgun (WGS) entry which is preliminary data.</text>
</comment>
<dbReference type="AlphaFoldDB" id="A0A8J7YU18"/>
<dbReference type="GO" id="GO:0003994">
    <property type="term" value="F:aconitate hydratase activity"/>
    <property type="evidence" value="ECO:0007669"/>
    <property type="project" value="UniProtKB-EC"/>
</dbReference>
<gene>
    <name evidence="5" type="primary">acnA</name>
    <name evidence="5" type="ORF">J9259_09245</name>
</gene>
<feature type="non-terminal residue" evidence="5">
    <location>
        <position position="160"/>
    </location>
</feature>
<reference evidence="5" key="1">
    <citation type="submission" date="2021-04" db="EMBL/GenBank/DDBJ databases">
        <title>Genomic insights into ecological role and evolution of a novel Thermoplasmata order Candidatus Sysuiplasmatales.</title>
        <authorList>
            <person name="Yuan Y."/>
        </authorList>
    </citation>
    <scope>NUCLEOTIDE SEQUENCE</scope>
    <source>
        <strain evidence="5">YP2-bin.285</strain>
    </source>
</reference>
<name>A0A8J7YU18_9ARCH</name>
<feature type="domain" description="Aconitase/3-isopropylmalate dehydratase large subunit alpha/beta/alpha" evidence="4">
    <location>
        <begin position="85"/>
        <end position="145"/>
    </location>
</feature>
<dbReference type="EC" id="4.2.1.3" evidence="5"/>
<sequence length="160" mass="17652">MAAKSGVSRPHSRWNTLDAFKLDDDEQIHYYSLPALEKAGIGKIHTLPLSIRIVLESLLRNIDGASVRENDVVSLANWNASHPADVEVPFKVARVLMQDFTGVPAVVDLAAMREAVKKCGSNPDIVQPQVPVDLVIDHSVQVDSFGSSDSFMINREKEFE</sequence>
<dbReference type="InterPro" id="IPR001030">
    <property type="entry name" value="Acoase/IPM_deHydtase_lsu_aba"/>
</dbReference>
<organism evidence="5 6">
    <name type="scientific">Candidatus Sysuiplasma superficiale</name>
    <dbReference type="NCBI Taxonomy" id="2823368"/>
    <lineage>
        <taxon>Archaea</taxon>
        <taxon>Methanobacteriati</taxon>
        <taxon>Thermoplasmatota</taxon>
        <taxon>Thermoplasmata</taxon>
        <taxon>Candidatus Sysuiplasmatales</taxon>
        <taxon>Candidatus Sysuiplasmataceae</taxon>
        <taxon>Candidatus Sysuiplasma</taxon>
    </lineage>
</organism>
<evidence type="ECO:0000313" key="5">
    <source>
        <dbReference type="EMBL" id="MBX8632678.1"/>
    </source>
</evidence>
<dbReference type="Pfam" id="PF00330">
    <property type="entry name" value="Aconitase"/>
    <property type="match status" value="1"/>
</dbReference>
<dbReference type="GO" id="GO:0051536">
    <property type="term" value="F:iron-sulfur cluster binding"/>
    <property type="evidence" value="ECO:0007669"/>
    <property type="project" value="UniProtKB-KW"/>
</dbReference>
<dbReference type="InterPro" id="IPR036008">
    <property type="entry name" value="Aconitase_4Fe-4S_dom"/>
</dbReference>
<protein>
    <submittedName>
        <fullName evidence="5">Aconitate hydratase</fullName>
        <ecNumber evidence="5">4.2.1.3</ecNumber>
    </submittedName>
</protein>
<evidence type="ECO:0000256" key="1">
    <source>
        <dbReference type="ARBA" id="ARBA00022723"/>
    </source>
</evidence>
<dbReference type="Gene3D" id="3.30.499.10">
    <property type="entry name" value="Aconitase, domain 3"/>
    <property type="match status" value="1"/>
</dbReference>
<evidence type="ECO:0000259" key="4">
    <source>
        <dbReference type="Pfam" id="PF00330"/>
    </source>
</evidence>
<proteinExistence type="predicted"/>
<keyword evidence="1" id="KW-0479">Metal-binding</keyword>
<dbReference type="GO" id="GO:0046872">
    <property type="term" value="F:metal ion binding"/>
    <property type="evidence" value="ECO:0007669"/>
    <property type="project" value="UniProtKB-KW"/>
</dbReference>
<dbReference type="InterPro" id="IPR015931">
    <property type="entry name" value="Acnase/IPM_dHydase_lsu_aba_1/3"/>
</dbReference>
<keyword evidence="3" id="KW-0411">Iron-sulfur</keyword>
<keyword evidence="2" id="KW-0408">Iron</keyword>